<dbReference type="PANTHER" id="PTHR11070:SF2">
    <property type="entry name" value="ATP-DEPENDENT DNA HELICASE SRS2"/>
    <property type="match status" value="1"/>
</dbReference>
<keyword evidence="7" id="KW-0413">Isomerase</keyword>
<dbReference type="Pfam" id="PF00580">
    <property type="entry name" value="UvrD-helicase"/>
    <property type="match status" value="1"/>
</dbReference>
<sequence>MSDASIYLKAAEALRANPAQWAAYESKGHCVVLAGPGSGKTKTLTVKLARLLSEDIQEPRGLACITYNNECARELETRLAALGIEPGRRAFVGTVHSFSLTQIVLPYAKAADMGLPDEFCIATRAERRQALETAYKKVIGGRENPQLLDFTMGTYRRSILNRNSTEWRETDPLMATLVEAFEAELRAMGRIDFDDMPLLAVRALREHEWLQRAILAKYPVLIVDEYQDLGRALHRMVMGLCFSTGMRLFAVGDADQSIYEFNGANPQLLRELAARKDVECVRLRLNYRSGSKIVEASNFALGEARDYEAAEGAEEGTVYFHPQQGSYEHQAAEAFRTVIVDIAKRHPDLEPGDIAFLYPAAWLGDKVAEVAQQVGLSVIRTDTNAIYPRASRLMRWLESCAKWCSGGWQTGTPRFNHLANEGARLFAEEINTPEMRLAFQRALMQCLWSRRDGTLVLRQWLSDVRAAIITDLIVKCRTMKDEGETLDTFIARTQPGKDCEDMTVSQFAGQSEGNDSLHLSTLHSAKGREFSIVIMFGMDQGSIPRNNSTASQKSEARRLFYVGFTRAKSEVHIMHSNLRPSPFVTELQNRLKLE</sequence>
<evidence type="ECO:0000259" key="13">
    <source>
        <dbReference type="PROSITE" id="PS51198"/>
    </source>
</evidence>
<dbReference type="SUPFAM" id="SSF52540">
    <property type="entry name" value="P-loop containing nucleoside triphosphate hydrolases"/>
    <property type="match status" value="1"/>
</dbReference>
<evidence type="ECO:0000256" key="7">
    <source>
        <dbReference type="ARBA" id="ARBA00023235"/>
    </source>
</evidence>
<dbReference type="Proteomes" id="UP000201613">
    <property type="component" value="Unassembled WGS sequence"/>
</dbReference>
<evidence type="ECO:0000256" key="9">
    <source>
        <dbReference type="ARBA" id="ARBA00034808"/>
    </source>
</evidence>
<dbReference type="GO" id="GO:0000725">
    <property type="term" value="P:recombinational repair"/>
    <property type="evidence" value="ECO:0007669"/>
    <property type="project" value="TreeGrafter"/>
</dbReference>
<keyword evidence="6" id="KW-0238">DNA-binding</keyword>
<dbReference type="GO" id="GO:0005524">
    <property type="term" value="F:ATP binding"/>
    <property type="evidence" value="ECO:0007669"/>
    <property type="project" value="UniProtKB-UniRule"/>
</dbReference>
<dbReference type="InterPro" id="IPR014016">
    <property type="entry name" value="UvrD-like_ATP-bd"/>
</dbReference>
<evidence type="ECO:0000256" key="10">
    <source>
        <dbReference type="ARBA" id="ARBA00034923"/>
    </source>
</evidence>
<dbReference type="PANTHER" id="PTHR11070">
    <property type="entry name" value="UVRD / RECB / PCRA DNA HELICASE FAMILY MEMBER"/>
    <property type="match status" value="1"/>
</dbReference>
<keyword evidence="2 12" id="KW-0547">Nucleotide-binding</keyword>
<protein>
    <recommendedName>
        <fullName evidence="9">DNA 3'-5' helicase</fullName>
        <ecNumber evidence="9">5.6.2.4</ecNumber>
    </recommendedName>
    <alternativeName>
        <fullName evidence="10">DNA 3'-5' helicase II</fullName>
    </alternativeName>
</protein>
<evidence type="ECO:0000256" key="4">
    <source>
        <dbReference type="ARBA" id="ARBA00022806"/>
    </source>
</evidence>
<comment type="catalytic activity">
    <reaction evidence="11">
        <text>ATP + H2O = ADP + phosphate + H(+)</text>
        <dbReference type="Rhea" id="RHEA:13065"/>
        <dbReference type="ChEBI" id="CHEBI:15377"/>
        <dbReference type="ChEBI" id="CHEBI:15378"/>
        <dbReference type="ChEBI" id="CHEBI:30616"/>
        <dbReference type="ChEBI" id="CHEBI:43474"/>
        <dbReference type="ChEBI" id="CHEBI:456216"/>
        <dbReference type="EC" id="5.6.2.4"/>
    </reaction>
</comment>
<dbReference type="CDD" id="cd17932">
    <property type="entry name" value="DEXQc_UvrD"/>
    <property type="match status" value="1"/>
</dbReference>
<dbReference type="Gene3D" id="1.10.486.10">
    <property type="entry name" value="PCRA, domain 4"/>
    <property type="match status" value="1"/>
</dbReference>
<dbReference type="Pfam" id="PF13361">
    <property type="entry name" value="UvrD_C"/>
    <property type="match status" value="1"/>
</dbReference>
<feature type="domain" description="UvrD-like helicase ATP-binding" evidence="13">
    <location>
        <begin position="13"/>
        <end position="290"/>
    </location>
</feature>
<evidence type="ECO:0000256" key="5">
    <source>
        <dbReference type="ARBA" id="ARBA00022840"/>
    </source>
</evidence>
<dbReference type="InterPro" id="IPR014017">
    <property type="entry name" value="DNA_helicase_UvrD-like_C"/>
</dbReference>
<dbReference type="GO" id="GO:0003677">
    <property type="term" value="F:DNA binding"/>
    <property type="evidence" value="ECO:0007669"/>
    <property type="project" value="UniProtKB-KW"/>
</dbReference>
<dbReference type="InterPro" id="IPR000212">
    <property type="entry name" value="DNA_helicase_UvrD/REP"/>
</dbReference>
<reference evidence="14 15" key="1">
    <citation type="submission" date="2017-05" db="EMBL/GenBank/DDBJ databases">
        <authorList>
            <person name="Song R."/>
            <person name="Chenine A.L."/>
            <person name="Ruprecht R.M."/>
        </authorList>
    </citation>
    <scope>NUCLEOTIDE SEQUENCE [LARGE SCALE GENOMIC DNA]</scope>
    <source>
        <strain evidence="14 15">CECT 8899</strain>
    </source>
</reference>
<evidence type="ECO:0000256" key="3">
    <source>
        <dbReference type="ARBA" id="ARBA00022801"/>
    </source>
</evidence>
<evidence type="ECO:0000256" key="6">
    <source>
        <dbReference type="ARBA" id="ARBA00023125"/>
    </source>
</evidence>
<proteinExistence type="inferred from homology"/>
<dbReference type="AlphaFoldDB" id="A0A238LL94"/>
<evidence type="ECO:0000256" key="11">
    <source>
        <dbReference type="ARBA" id="ARBA00048988"/>
    </source>
</evidence>
<feature type="binding site" evidence="12">
    <location>
        <begin position="34"/>
        <end position="41"/>
    </location>
    <ligand>
        <name>ATP</name>
        <dbReference type="ChEBI" id="CHEBI:30616"/>
    </ligand>
</feature>
<dbReference type="PROSITE" id="PS51198">
    <property type="entry name" value="UVRD_HELICASE_ATP_BIND"/>
    <property type="match status" value="1"/>
</dbReference>
<dbReference type="InterPro" id="IPR027417">
    <property type="entry name" value="P-loop_NTPase"/>
</dbReference>
<dbReference type="GO" id="GO:0043138">
    <property type="term" value="F:3'-5' DNA helicase activity"/>
    <property type="evidence" value="ECO:0007669"/>
    <property type="project" value="UniProtKB-EC"/>
</dbReference>
<dbReference type="RefSeq" id="WP_093994449.1">
    <property type="nucleotide sequence ID" value="NZ_FXZK01000026.1"/>
</dbReference>
<comment type="similarity">
    <text evidence="1">Belongs to the helicase family. UvrD subfamily.</text>
</comment>
<dbReference type="Gene3D" id="1.10.10.160">
    <property type="match status" value="1"/>
</dbReference>
<evidence type="ECO:0000256" key="1">
    <source>
        <dbReference type="ARBA" id="ARBA00009922"/>
    </source>
</evidence>
<evidence type="ECO:0000313" key="15">
    <source>
        <dbReference type="Proteomes" id="UP000201613"/>
    </source>
</evidence>
<keyword evidence="3 12" id="KW-0378">Hydrolase</keyword>
<dbReference type="EMBL" id="FXZK01000026">
    <property type="protein sequence ID" value="SMY10313.1"/>
    <property type="molecule type" value="Genomic_DNA"/>
</dbReference>
<dbReference type="InterPro" id="IPR013986">
    <property type="entry name" value="DExx_box_DNA_helicase_dom_sf"/>
</dbReference>
<comment type="catalytic activity">
    <reaction evidence="8">
        <text>Couples ATP hydrolysis with the unwinding of duplex DNA by translocating in the 3'-5' direction.</text>
        <dbReference type="EC" id="5.6.2.4"/>
    </reaction>
</comment>
<organism evidence="14 15">
    <name type="scientific">Flavimaricola marinus</name>
    <dbReference type="NCBI Taxonomy" id="1819565"/>
    <lineage>
        <taxon>Bacteria</taxon>
        <taxon>Pseudomonadati</taxon>
        <taxon>Pseudomonadota</taxon>
        <taxon>Alphaproteobacteria</taxon>
        <taxon>Rhodobacterales</taxon>
        <taxon>Paracoccaceae</taxon>
        <taxon>Flavimaricola</taxon>
    </lineage>
</organism>
<dbReference type="OrthoDB" id="384988at2"/>
<evidence type="ECO:0000256" key="8">
    <source>
        <dbReference type="ARBA" id="ARBA00034617"/>
    </source>
</evidence>
<keyword evidence="15" id="KW-1185">Reference proteome</keyword>
<dbReference type="EC" id="5.6.2.4" evidence="9"/>
<dbReference type="GO" id="GO:0016887">
    <property type="term" value="F:ATP hydrolysis activity"/>
    <property type="evidence" value="ECO:0007669"/>
    <property type="project" value="RHEA"/>
</dbReference>
<evidence type="ECO:0000256" key="2">
    <source>
        <dbReference type="ARBA" id="ARBA00022741"/>
    </source>
</evidence>
<evidence type="ECO:0000313" key="14">
    <source>
        <dbReference type="EMBL" id="SMY10313.1"/>
    </source>
</evidence>
<keyword evidence="4 12" id="KW-0347">Helicase</keyword>
<name>A0A238LL94_9RHOB</name>
<gene>
    <name evidence="14" type="primary">rep</name>
    <name evidence="14" type="ORF">LOM8899_04488</name>
</gene>
<accession>A0A238LL94</accession>
<keyword evidence="5 12" id="KW-0067">ATP-binding</keyword>
<dbReference type="Gene3D" id="3.40.50.300">
    <property type="entry name" value="P-loop containing nucleotide triphosphate hydrolases"/>
    <property type="match status" value="2"/>
</dbReference>
<evidence type="ECO:0000256" key="12">
    <source>
        <dbReference type="PROSITE-ProRule" id="PRU00560"/>
    </source>
</evidence>